<accession>A0AAN7ICR9</accession>
<comment type="caution">
    <text evidence="1">The sequence shown here is derived from an EMBL/GenBank/DDBJ whole genome shotgun (WGS) entry which is preliminary data.</text>
</comment>
<keyword evidence="2" id="KW-1185">Reference proteome</keyword>
<name>A0AAN7ICR9_QUERU</name>
<dbReference type="EMBL" id="JAXUIC010000010">
    <property type="protein sequence ID" value="KAK4566094.1"/>
    <property type="molecule type" value="Genomic_DNA"/>
</dbReference>
<protein>
    <submittedName>
        <fullName evidence="1">Uncharacterized protein</fullName>
    </submittedName>
</protein>
<evidence type="ECO:0000313" key="2">
    <source>
        <dbReference type="Proteomes" id="UP001324115"/>
    </source>
</evidence>
<dbReference type="Proteomes" id="UP001324115">
    <property type="component" value="Unassembled WGS sequence"/>
</dbReference>
<dbReference type="AlphaFoldDB" id="A0AAN7ICR9"/>
<evidence type="ECO:0000313" key="1">
    <source>
        <dbReference type="EMBL" id="KAK4566094.1"/>
    </source>
</evidence>
<sequence>MVFDLPRIDIVASLPESKRMNYVVGDMLVSIPFVDAILIKVCVQKKTPQNNLETNFDISTPIEKMKIQIQSTKCRRRLSETEEETRLFCVNKELMTLIDTTPFCNLISNCFSKMLSYHLHRLVPISIMN</sequence>
<organism evidence="1 2">
    <name type="scientific">Quercus rubra</name>
    <name type="common">Northern red oak</name>
    <name type="synonym">Quercus borealis</name>
    <dbReference type="NCBI Taxonomy" id="3512"/>
    <lineage>
        <taxon>Eukaryota</taxon>
        <taxon>Viridiplantae</taxon>
        <taxon>Streptophyta</taxon>
        <taxon>Embryophyta</taxon>
        <taxon>Tracheophyta</taxon>
        <taxon>Spermatophyta</taxon>
        <taxon>Magnoliopsida</taxon>
        <taxon>eudicotyledons</taxon>
        <taxon>Gunneridae</taxon>
        <taxon>Pentapetalae</taxon>
        <taxon>rosids</taxon>
        <taxon>fabids</taxon>
        <taxon>Fagales</taxon>
        <taxon>Fagaceae</taxon>
        <taxon>Quercus</taxon>
    </lineage>
</organism>
<proteinExistence type="predicted"/>
<reference evidence="1 2" key="1">
    <citation type="journal article" date="2023" name="G3 (Bethesda)">
        <title>A haplotype-resolved chromosome-scale genome for Quercus rubra L. provides insights into the genetics of adaptive traits for red oak species.</title>
        <authorList>
            <person name="Kapoor B."/>
            <person name="Jenkins J."/>
            <person name="Schmutz J."/>
            <person name="Zhebentyayeva T."/>
            <person name="Kuelheim C."/>
            <person name="Coggeshall M."/>
            <person name="Heim C."/>
            <person name="Lasky J.R."/>
            <person name="Leites L."/>
            <person name="Islam-Faridi N."/>
            <person name="Romero-Severson J."/>
            <person name="DeLeo V.L."/>
            <person name="Lucas S.M."/>
            <person name="Lazic D."/>
            <person name="Gailing O."/>
            <person name="Carlson J."/>
            <person name="Staton M."/>
        </authorList>
    </citation>
    <scope>NUCLEOTIDE SEQUENCE [LARGE SCALE GENOMIC DNA]</scope>
    <source>
        <strain evidence="1">Pseudo-F2</strain>
    </source>
</reference>
<gene>
    <name evidence="1" type="ORF">RGQ29_002334</name>
</gene>